<accession>A0ACC4B3D6</accession>
<organism evidence="1 2">
    <name type="scientific">Populus alba</name>
    <name type="common">White poplar</name>
    <dbReference type="NCBI Taxonomy" id="43335"/>
    <lineage>
        <taxon>Eukaryota</taxon>
        <taxon>Viridiplantae</taxon>
        <taxon>Streptophyta</taxon>
        <taxon>Embryophyta</taxon>
        <taxon>Tracheophyta</taxon>
        <taxon>Spermatophyta</taxon>
        <taxon>Magnoliopsida</taxon>
        <taxon>eudicotyledons</taxon>
        <taxon>Gunneridae</taxon>
        <taxon>Pentapetalae</taxon>
        <taxon>rosids</taxon>
        <taxon>fabids</taxon>
        <taxon>Malpighiales</taxon>
        <taxon>Salicaceae</taxon>
        <taxon>Saliceae</taxon>
        <taxon>Populus</taxon>
    </lineage>
</organism>
<sequence>MSIFEYNGSAIVAMVGKNCFAIASDRRLGVNLQTVATDFQRIYKIHDKLFVGLSGLGTDAQTLYQRLVFRHKLYQLREERDMKPETFANLVSAVLYEKRFGPYFCQPVIAGLDGDDKPFICTMDFIGAKELAKDFVVAGSASESLYGACEAFFKPDMVGLPFNLIIWIGYFHEPESLEKPGIQNSHVGKPEDVVQLEQERAFTILTSIESDSDEEESDEASSSESGADDNDFEFFESQEFESEMEFLQEGQDSNSDEDMEEDEVDPDELSYEDLMALGEFIGQEKRGLSRNEIYRCLRPCKYASLASKTGTDRCVICQMEYEEDESLVALSCDHPYHPECIASWLQIKKICPICTTEVSSPYKSV</sequence>
<protein>
    <submittedName>
        <fullName evidence="1">Uncharacterized protein</fullName>
    </submittedName>
</protein>
<evidence type="ECO:0000313" key="1">
    <source>
        <dbReference type="EMBL" id="KAL3572811.1"/>
    </source>
</evidence>
<name>A0ACC4B3D6_POPAL</name>
<keyword evidence="2" id="KW-1185">Reference proteome</keyword>
<proteinExistence type="predicted"/>
<evidence type="ECO:0000313" key="2">
    <source>
        <dbReference type="Proteomes" id="UP000309997"/>
    </source>
</evidence>
<dbReference type="Proteomes" id="UP000309997">
    <property type="component" value="Unassembled WGS sequence"/>
</dbReference>
<comment type="caution">
    <text evidence="1">The sequence shown here is derived from an EMBL/GenBank/DDBJ whole genome shotgun (WGS) entry which is preliminary data.</text>
</comment>
<reference evidence="1 2" key="1">
    <citation type="journal article" date="2024" name="Plant Biotechnol. J.">
        <title>Genome and CRISPR/Cas9 system of a widespread forest tree (Populus alba) in the world.</title>
        <authorList>
            <person name="Liu Y.J."/>
            <person name="Jiang P.F."/>
            <person name="Han X.M."/>
            <person name="Li X.Y."/>
            <person name="Wang H.M."/>
            <person name="Wang Y.J."/>
            <person name="Wang X.X."/>
            <person name="Zeng Q.Y."/>
        </authorList>
    </citation>
    <scope>NUCLEOTIDE SEQUENCE [LARGE SCALE GENOMIC DNA]</scope>
    <source>
        <strain evidence="2">cv. PAL-ZL1</strain>
    </source>
</reference>
<gene>
    <name evidence="1" type="ORF">D5086_026715</name>
</gene>
<dbReference type="EMBL" id="RCHU02000014">
    <property type="protein sequence ID" value="KAL3572811.1"/>
    <property type="molecule type" value="Genomic_DNA"/>
</dbReference>